<evidence type="ECO:0000256" key="2">
    <source>
        <dbReference type="ARBA" id="ARBA00022484"/>
    </source>
</evidence>
<keyword evidence="6" id="KW-0693">Viral RNA replication</keyword>
<dbReference type="InterPro" id="IPR043502">
    <property type="entry name" value="DNA/RNA_pol_sf"/>
</dbReference>
<evidence type="ECO:0000256" key="4">
    <source>
        <dbReference type="ARBA" id="ARBA00022695"/>
    </source>
</evidence>
<keyword evidence="4" id="KW-0548">Nucleotidyltransferase</keyword>
<dbReference type="EC" id="2.7.7.48" evidence="1"/>
<feature type="binding site" evidence="9">
    <location>
        <position position="260"/>
    </location>
    <ligand>
        <name>Mg(2+)</name>
        <dbReference type="ChEBI" id="CHEBI:18420"/>
        <label>2</label>
    </ligand>
</feature>
<feature type="binding site" evidence="9">
    <location>
        <position position="344"/>
    </location>
    <ligand>
        <name>Mg(2+)</name>
        <dbReference type="ChEBI" id="CHEBI:18420"/>
        <label>2</label>
    </ligand>
</feature>
<dbReference type="GeneID" id="80399003"/>
<evidence type="ECO:0000256" key="7">
    <source>
        <dbReference type="ARBA" id="ARBA00030248"/>
    </source>
</evidence>
<reference evidence="11" key="1">
    <citation type="submission" date="2020-09" db="EMBL/GenBank/DDBJ databases">
        <title>Leviviricetes taxonomy.</title>
        <authorList>
            <person name="Stockdale S.R."/>
            <person name="Callanan J."/>
            <person name="Adriaenssens E.M."/>
            <person name="Kuhn J.H."/>
            <person name="Rumnieks J."/>
            <person name="Shkoporov A."/>
            <person name="Draper L.A."/>
            <person name="Ross P."/>
            <person name="Hill C."/>
        </authorList>
    </citation>
    <scope>NUCLEOTIDE SEQUENCE</scope>
</reference>
<evidence type="ECO:0000256" key="5">
    <source>
        <dbReference type="ARBA" id="ARBA00022741"/>
    </source>
</evidence>
<dbReference type="InterPro" id="IPR005093">
    <property type="entry name" value="RNArep_beta"/>
</dbReference>
<dbReference type="EMBL" id="BK014202">
    <property type="protein sequence ID" value="DAD52776.1"/>
    <property type="molecule type" value="Genomic_RNA"/>
</dbReference>
<keyword evidence="9" id="KW-0460">Magnesium</keyword>
<evidence type="ECO:0000256" key="9">
    <source>
        <dbReference type="PIRSR" id="PIRSR605093-1"/>
    </source>
</evidence>
<feature type="binding site" evidence="9">
    <location>
        <position position="343"/>
    </location>
    <ligand>
        <name>Mg(2+)</name>
        <dbReference type="ChEBI" id="CHEBI:18420"/>
        <label>2</label>
    </ligand>
</feature>
<proteinExistence type="predicted"/>
<gene>
    <name evidence="11" type="primary">SRR7976325_9_3</name>
</gene>
<dbReference type="GO" id="GO:0003968">
    <property type="term" value="F:RNA-directed RNA polymerase activity"/>
    <property type="evidence" value="ECO:0007669"/>
    <property type="project" value="UniProtKB-KW"/>
</dbReference>
<keyword evidence="12" id="KW-1185">Reference proteome</keyword>
<evidence type="ECO:0000313" key="12">
    <source>
        <dbReference type="Proteomes" id="UP000677375"/>
    </source>
</evidence>
<keyword evidence="2 11" id="KW-0696">RNA-directed RNA polymerase</keyword>
<evidence type="ECO:0000313" key="11">
    <source>
        <dbReference type="EMBL" id="DAD52776.1"/>
    </source>
</evidence>
<keyword evidence="5" id="KW-0547">Nucleotide-binding</keyword>
<keyword evidence="9" id="KW-0479">Metal-binding</keyword>
<dbReference type="Proteomes" id="UP000677375">
    <property type="component" value="Segment"/>
</dbReference>
<dbReference type="SUPFAM" id="SSF56672">
    <property type="entry name" value="DNA/RNA polymerases"/>
    <property type="match status" value="1"/>
</dbReference>
<comment type="cofactor">
    <cofactor evidence="9">
        <name>Mg(2+)</name>
        <dbReference type="ChEBI" id="CHEBI:18420"/>
    </cofactor>
    <text evidence="9">Binds 2 Mg(2+) per subunit.</text>
</comment>
<protein>
    <recommendedName>
        <fullName evidence="1">RNA-directed RNA polymerase</fullName>
        <ecNumber evidence="1">2.7.7.48</ecNumber>
    </recommendedName>
    <alternativeName>
        <fullName evidence="7">RNA replicase beta chain</fullName>
    </alternativeName>
</protein>
<organism evidence="11 12">
    <name type="scientific">ssRNA phage SRR7976325_9</name>
    <dbReference type="NCBI Taxonomy" id="2786724"/>
    <lineage>
        <taxon>Viruses</taxon>
        <taxon>Riboviria</taxon>
        <taxon>Orthornavirae</taxon>
        <taxon>Lenarviricota</taxon>
        <taxon>Leviviricetes</taxon>
        <taxon>Norzivirales</taxon>
        <taxon>Fiersviridae</taxon>
        <taxon>Shihovirus</taxon>
        <taxon>Shihovirus caenadaptatum</taxon>
    </lineage>
</organism>
<dbReference type="GO" id="GO:0039694">
    <property type="term" value="P:viral RNA genome replication"/>
    <property type="evidence" value="ECO:0007669"/>
    <property type="project" value="InterPro"/>
</dbReference>
<evidence type="ECO:0000256" key="3">
    <source>
        <dbReference type="ARBA" id="ARBA00022679"/>
    </source>
</evidence>
<evidence type="ECO:0000256" key="6">
    <source>
        <dbReference type="ARBA" id="ARBA00022953"/>
    </source>
</evidence>
<keyword evidence="3" id="KW-0808">Transferase</keyword>
<sequence>MIARPSRKAATTADFLISRKLSDAIVSEFETLLFREVRYDHRIAYLASTWMSKYVDPLEKEGSADRRARAIEKWLAAEAVNAITNERLFDLTLDDEIVFENVTVERLFIQVRREVFRIVGNSPNLDIALGGFSGGATTSKKRTQGHPALKFRDEADATPEAWVEFHRRLDADDAWARHMHDTGRCGRVVRGNVLFTVPKSSDIDRVACKEPDINVFMQKGLGDQLRRKLRTRAGINLNDQRINQRLAKQGSLNGNLATLDLSSASDSVTTAFVMRSVPTDWYDALDTVRSRKTDIDGTWHECQMFSSMGNGFTFELESLLFFALAKSVAYLLKIKGTISVYGDDLIVPVDMVEPFIMALKYCGFTTNASKSFWSGEFRESCGAHWRNGIDVTPFYLRGPITRLSDLILFLNNVTEHGTRDLGVLDYRYYDFLLKWREHVPKSLWGGQRFGSRNALVTGDRPRKELKFITDDRQHRHIGGYLSWLHGTLTRSPGKPYLLNGDRYFWLREFRRDPKGYTTMECLETSSGSQTSEFDAVERPSFARKRKSHDLVNTDLPYFPDYRQVSGE</sequence>
<evidence type="ECO:0000256" key="1">
    <source>
        <dbReference type="ARBA" id="ARBA00012494"/>
    </source>
</evidence>
<dbReference type="InterPro" id="IPR007096">
    <property type="entry name" value="RNA-dir_Rpol_cat_phage"/>
</dbReference>
<dbReference type="GO" id="GO:0046872">
    <property type="term" value="F:metal ion binding"/>
    <property type="evidence" value="ECO:0007669"/>
    <property type="project" value="UniProtKB-KW"/>
</dbReference>
<name>A0A8S5L504_9VIRU</name>
<feature type="domain" description="RdRp catalytic" evidence="10">
    <location>
        <begin position="245"/>
        <end position="375"/>
    </location>
</feature>
<comment type="catalytic activity">
    <reaction evidence="8">
        <text>RNA(n) + a ribonucleoside 5'-triphosphate = RNA(n+1) + diphosphate</text>
        <dbReference type="Rhea" id="RHEA:21248"/>
        <dbReference type="Rhea" id="RHEA-COMP:14527"/>
        <dbReference type="Rhea" id="RHEA-COMP:17342"/>
        <dbReference type="ChEBI" id="CHEBI:33019"/>
        <dbReference type="ChEBI" id="CHEBI:61557"/>
        <dbReference type="ChEBI" id="CHEBI:140395"/>
        <dbReference type="EC" id="2.7.7.48"/>
    </reaction>
</comment>
<dbReference type="KEGG" id="vg:80399003"/>
<evidence type="ECO:0000259" key="10">
    <source>
        <dbReference type="PROSITE" id="PS50522"/>
    </source>
</evidence>
<evidence type="ECO:0000256" key="8">
    <source>
        <dbReference type="ARBA" id="ARBA00048744"/>
    </source>
</evidence>
<dbReference type="Pfam" id="PF03431">
    <property type="entry name" value="RNA_replicase_B"/>
    <property type="match status" value="1"/>
</dbReference>
<accession>A0A8S5L504</accession>
<dbReference type="RefSeq" id="YP_010769863.1">
    <property type="nucleotide sequence ID" value="NC_074094.1"/>
</dbReference>
<dbReference type="GO" id="GO:0000166">
    <property type="term" value="F:nucleotide binding"/>
    <property type="evidence" value="ECO:0007669"/>
    <property type="project" value="UniProtKB-KW"/>
</dbReference>
<dbReference type="PROSITE" id="PS50522">
    <property type="entry name" value="RDRP_PHAGE"/>
    <property type="match status" value="1"/>
</dbReference>